<protein>
    <recommendedName>
        <fullName evidence="2">histidine kinase</fullName>
        <ecNumber evidence="2">2.7.13.3</ecNumber>
    </recommendedName>
</protein>
<dbReference type="SMART" id="SM00387">
    <property type="entry name" value="HATPase_c"/>
    <property type="match status" value="1"/>
</dbReference>
<dbReference type="Proteomes" id="UP000315439">
    <property type="component" value="Unassembled WGS sequence"/>
</dbReference>
<dbReference type="GO" id="GO:0000155">
    <property type="term" value="F:phosphorelay sensor kinase activity"/>
    <property type="evidence" value="ECO:0007669"/>
    <property type="project" value="InterPro"/>
</dbReference>
<dbReference type="InterPro" id="IPR036097">
    <property type="entry name" value="HisK_dim/P_sf"/>
</dbReference>
<evidence type="ECO:0000256" key="3">
    <source>
        <dbReference type="ARBA" id="ARBA00022553"/>
    </source>
</evidence>
<dbReference type="InterPro" id="IPR050351">
    <property type="entry name" value="BphY/WalK/GraS-like"/>
</dbReference>
<dbReference type="InterPro" id="IPR004358">
    <property type="entry name" value="Sig_transdc_His_kin-like_C"/>
</dbReference>
<dbReference type="Pfam" id="PF02518">
    <property type="entry name" value="HATPase_c"/>
    <property type="match status" value="1"/>
</dbReference>
<feature type="transmembrane region" description="Helical" evidence="6">
    <location>
        <begin position="142"/>
        <end position="160"/>
    </location>
</feature>
<name>A0A545U8W7_9GAMM</name>
<evidence type="ECO:0000256" key="4">
    <source>
        <dbReference type="ARBA" id="ARBA00022679"/>
    </source>
</evidence>
<dbReference type="FunFam" id="3.30.565.10:FF:000006">
    <property type="entry name" value="Sensor histidine kinase WalK"/>
    <property type="match status" value="1"/>
</dbReference>
<sequence length="588" mass="66443">MSLQTEILNPRRILNNMQFFQQLSQIKTLNSKVLITIVMGTLSILLGSIVIIGWYTHELTLIQVLPQFVPMQYNTALGFILCGIGILTVLSHHFFISKAVSLAIIFIALLTLIQYIFRVDFGIDQLFMEHYIDLLTSQPGRMAPNTALCFVLTGLAIFIASHQWQGKYKLGTLELIGFFILSLSILALYGYILGAESAYGWSNLTRMAIHTAIGFIFLGVGIITYTWSMETMKIASIPMWIPAVIWLGGLLFDLALPLGVAAGIIYVPLIFCAIWFAQPYASFIFAAIGIFLTILGYFASAPLGENWMVLSNRTLSIFVLIVVSILVYFRRALEIELAGVRLKMEANNTALKRSNEELDNFAHIASHDLKEPLRAIHNHSQFLLEDYENELDEAGVKKLNRLIYLTNRMEKLISDLLYYSRLGREKLAVTETDLNLVISDIKNTMKDQLVSKNVRVKVAEPLPIITCDQVRITELFRNLISNAIKYNDNDEKVIEIGFEEMPENSNVSATRFYVKDNGIGISEEFHIDIFRIFRRLHGPKKYGEGTGSGLTFVKKIVEQHGGKIWCESIPGQGTTFYFTIEREASWNS</sequence>
<dbReference type="SUPFAM" id="SSF55874">
    <property type="entry name" value="ATPase domain of HSP90 chaperone/DNA topoisomerase II/histidine kinase"/>
    <property type="match status" value="1"/>
</dbReference>
<comment type="catalytic activity">
    <reaction evidence="1">
        <text>ATP + protein L-histidine = ADP + protein N-phospho-L-histidine.</text>
        <dbReference type="EC" id="2.7.13.3"/>
    </reaction>
</comment>
<dbReference type="InterPro" id="IPR036890">
    <property type="entry name" value="HATPase_C_sf"/>
</dbReference>
<dbReference type="InterPro" id="IPR005467">
    <property type="entry name" value="His_kinase_dom"/>
</dbReference>
<feature type="transmembrane region" description="Helical" evidence="6">
    <location>
        <begin position="234"/>
        <end position="252"/>
    </location>
</feature>
<feature type="transmembrane region" description="Helical" evidence="6">
    <location>
        <begin position="33"/>
        <end position="55"/>
    </location>
</feature>
<feature type="transmembrane region" description="Helical" evidence="6">
    <location>
        <begin position="283"/>
        <end position="303"/>
    </location>
</feature>
<evidence type="ECO:0000256" key="1">
    <source>
        <dbReference type="ARBA" id="ARBA00000085"/>
    </source>
</evidence>
<dbReference type="PANTHER" id="PTHR42878:SF15">
    <property type="entry name" value="BACTERIOPHYTOCHROME"/>
    <property type="match status" value="1"/>
</dbReference>
<dbReference type="InterPro" id="IPR003594">
    <property type="entry name" value="HATPase_dom"/>
</dbReference>
<keyword evidence="6" id="KW-0812">Transmembrane</keyword>
<feature type="transmembrane region" description="Helical" evidence="6">
    <location>
        <begin position="99"/>
        <end position="117"/>
    </location>
</feature>
<dbReference type="GO" id="GO:0007234">
    <property type="term" value="P:osmosensory signaling via phosphorelay pathway"/>
    <property type="evidence" value="ECO:0007669"/>
    <property type="project" value="TreeGrafter"/>
</dbReference>
<dbReference type="GO" id="GO:0005886">
    <property type="term" value="C:plasma membrane"/>
    <property type="evidence" value="ECO:0007669"/>
    <property type="project" value="UniProtKB-ARBA"/>
</dbReference>
<dbReference type="Gene3D" id="3.30.565.10">
    <property type="entry name" value="Histidine kinase-like ATPase, C-terminal domain"/>
    <property type="match status" value="1"/>
</dbReference>
<feature type="transmembrane region" description="Helical" evidence="6">
    <location>
        <begin position="258"/>
        <end position="276"/>
    </location>
</feature>
<accession>A0A545U8W7</accession>
<dbReference type="InterPro" id="IPR003661">
    <property type="entry name" value="HisK_dim/P_dom"/>
</dbReference>
<dbReference type="Gene3D" id="1.10.287.130">
    <property type="match status" value="1"/>
</dbReference>
<keyword evidence="9" id="KW-1185">Reference proteome</keyword>
<dbReference type="SUPFAM" id="SSF47384">
    <property type="entry name" value="Homodimeric domain of signal transducing histidine kinase"/>
    <property type="match status" value="1"/>
</dbReference>
<dbReference type="EMBL" id="VIKS01000011">
    <property type="protein sequence ID" value="TQV85853.1"/>
    <property type="molecule type" value="Genomic_DNA"/>
</dbReference>
<gene>
    <name evidence="8" type="ORF">FLL46_18175</name>
</gene>
<keyword evidence="6" id="KW-1133">Transmembrane helix</keyword>
<dbReference type="PROSITE" id="PS50109">
    <property type="entry name" value="HIS_KIN"/>
    <property type="match status" value="1"/>
</dbReference>
<feature type="domain" description="Histidine kinase" evidence="7">
    <location>
        <begin position="364"/>
        <end position="584"/>
    </location>
</feature>
<feature type="transmembrane region" description="Helical" evidence="6">
    <location>
        <begin position="315"/>
        <end position="333"/>
    </location>
</feature>
<comment type="caution">
    <text evidence="8">The sequence shown here is derived from an EMBL/GenBank/DDBJ whole genome shotgun (WGS) entry which is preliminary data.</text>
</comment>
<evidence type="ECO:0000256" key="6">
    <source>
        <dbReference type="SAM" id="Phobius"/>
    </source>
</evidence>
<dbReference type="Pfam" id="PF00512">
    <property type="entry name" value="HisKA"/>
    <property type="match status" value="1"/>
</dbReference>
<dbReference type="EC" id="2.7.13.3" evidence="2"/>
<dbReference type="PRINTS" id="PR00344">
    <property type="entry name" value="BCTRLSENSOR"/>
</dbReference>
<evidence type="ECO:0000313" key="8">
    <source>
        <dbReference type="EMBL" id="TQV85853.1"/>
    </source>
</evidence>
<feature type="transmembrane region" description="Helical" evidence="6">
    <location>
        <begin position="75"/>
        <end position="92"/>
    </location>
</feature>
<feature type="transmembrane region" description="Helical" evidence="6">
    <location>
        <begin position="207"/>
        <end position="227"/>
    </location>
</feature>
<dbReference type="GO" id="GO:0000156">
    <property type="term" value="F:phosphorelay response regulator activity"/>
    <property type="evidence" value="ECO:0007669"/>
    <property type="project" value="TreeGrafter"/>
</dbReference>
<dbReference type="AlphaFoldDB" id="A0A545U8W7"/>
<keyword evidence="6" id="KW-0472">Membrane</keyword>
<keyword evidence="4" id="KW-0808">Transferase</keyword>
<dbReference type="PANTHER" id="PTHR42878">
    <property type="entry name" value="TWO-COMPONENT HISTIDINE KINASE"/>
    <property type="match status" value="1"/>
</dbReference>
<dbReference type="OrthoDB" id="9808408at2"/>
<feature type="transmembrane region" description="Helical" evidence="6">
    <location>
        <begin position="172"/>
        <end position="192"/>
    </location>
</feature>
<evidence type="ECO:0000259" key="7">
    <source>
        <dbReference type="PROSITE" id="PS50109"/>
    </source>
</evidence>
<dbReference type="GO" id="GO:0030295">
    <property type="term" value="F:protein kinase activator activity"/>
    <property type="evidence" value="ECO:0007669"/>
    <property type="project" value="TreeGrafter"/>
</dbReference>
<dbReference type="SMART" id="SM00388">
    <property type="entry name" value="HisKA"/>
    <property type="match status" value="1"/>
</dbReference>
<evidence type="ECO:0000256" key="2">
    <source>
        <dbReference type="ARBA" id="ARBA00012438"/>
    </source>
</evidence>
<dbReference type="CDD" id="cd00082">
    <property type="entry name" value="HisKA"/>
    <property type="match status" value="1"/>
</dbReference>
<evidence type="ECO:0000313" key="9">
    <source>
        <dbReference type="Proteomes" id="UP000315439"/>
    </source>
</evidence>
<keyword evidence="5" id="KW-0418">Kinase</keyword>
<keyword evidence="3" id="KW-0597">Phosphoprotein</keyword>
<organism evidence="8 9">
    <name type="scientific">Aliikangiella coralliicola</name>
    <dbReference type="NCBI Taxonomy" id="2592383"/>
    <lineage>
        <taxon>Bacteria</taxon>
        <taxon>Pseudomonadati</taxon>
        <taxon>Pseudomonadota</taxon>
        <taxon>Gammaproteobacteria</taxon>
        <taxon>Oceanospirillales</taxon>
        <taxon>Pleioneaceae</taxon>
        <taxon>Aliikangiella</taxon>
    </lineage>
</organism>
<reference evidence="8 9" key="1">
    <citation type="submission" date="2019-07" db="EMBL/GenBank/DDBJ databases">
        <title>Draft genome for Aliikangiella sp. M105.</title>
        <authorList>
            <person name="Wang G."/>
        </authorList>
    </citation>
    <scope>NUCLEOTIDE SEQUENCE [LARGE SCALE GENOMIC DNA]</scope>
    <source>
        <strain evidence="8 9">M105</strain>
    </source>
</reference>
<proteinExistence type="predicted"/>
<evidence type="ECO:0000256" key="5">
    <source>
        <dbReference type="ARBA" id="ARBA00022777"/>
    </source>
</evidence>